<reference evidence="1" key="1">
    <citation type="submission" date="2023-12" db="EMBL/GenBank/DDBJ databases">
        <title>Genome assembly of Anisodus tanguticus.</title>
        <authorList>
            <person name="Wang Y.-J."/>
        </authorList>
    </citation>
    <scope>NUCLEOTIDE SEQUENCE</scope>
    <source>
        <strain evidence="1">KB-2021</strain>
        <tissue evidence="1">Leaf</tissue>
    </source>
</reference>
<organism evidence="1 2">
    <name type="scientific">Anisodus tanguticus</name>
    <dbReference type="NCBI Taxonomy" id="243964"/>
    <lineage>
        <taxon>Eukaryota</taxon>
        <taxon>Viridiplantae</taxon>
        <taxon>Streptophyta</taxon>
        <taxon>Embryophyta</taxon>
        <taxon>Tracheophyta</taxon>
        <taxon>Spermatophyta</taxon>
        <taxon>Magnoliopsida</taxon>
        <taxon>eudicotyledons</taxon>
        <taxon>Gunneridae</taxon>
        <taxon>Pentapetalae</taxon>
        <taxon>asterids</taxon>
        <taxon>lamiids</taxon>
        <taxon>Solanales</taxon>
        <taxon>Solanaceae</taxon>
        <taxon>Solanoideae</taxon>
        <taxon>Hyoscyameae</taxon>
        <taxon>Anisodus</taxon>
    </lineage>
</organism>
<protein>
    <submittedName>
        <fullName evidence="1">Uncharacterized protein</fullName>
    </submittedName>
</protein>
<gene>
    <name evidence="1" type="ORF">RND71_034613</name>
</gene>
<evidence type="ECO:0000313" key="2">
    <source>
        <dbReference type="Proteomes" id="UP001291623"/>
    </source>
</evidence>
<sequence length="197" mass="22583">MAYRSHCRYMINEFPYDLNVWVLEVFPIFRGFSKYKDQKLPQDLQPFPKDMLCKETSPTKESASLLHILCDVAASTPNGLYGKTNTFSYQRENLGRKERRACNTSCINHSRELEENVKSGLIDLKTPSSNERLPSPNPLEVVTIVEVSRKRQRCEDGIEDDSGFPHWDIITPDKDASTVDKQLSFGTDTNCTTEELR</sequence>
<name>A0AAE1RBL7_9SOLA</name>
<accession>A0AAE1RBL7</accession>
<proteinExistence type="predicted"/>
<evidence type="ECO:0000313" key="1">
    <source>
        <dbReference type="EMBL" id="KAK4348274.1"/>
    </source>
</evidence>
<keyword evidence="2" id="KW-1185">Reference proteome</keyword>
<comment type="caution">
    <text evidence="1">The sequence shown here is derived from an EMBL/GenBank/DDBJ whole genome shotgun (WGS) entry which is preliminary data.</text>
</comment>
<dbReference type="EMBL" id="JAVYJV010000018">
    <property type="protein sequence ID" value="KAK4348274.1"/>
    <property type="molecule type" value="Genomic_DNA"/>
</dbReference>
<dbReference type="Proteomes" id="UP001291623">
    <property type="component" value="Unassembled WGS sequence"/>
</dbReference>
<dbReference type="AlphaFoldDB" id="A0AAE1RBL7"/>